<dbReference type="AlphaFoldDB" id="A0A8K0WU13"/>
<proteinExistence type="predicted"/>
<dbReference type="PANTHER" id="PTHR35186:SF4">
    <property type="entry name" value="PRION-INHIBITION AND PROPAGATION HELO DOMAIN-CONTAINING PROTEIN"/>
    <property type="match status" value="1"/>
</dbReference>
<feature type="domain" description="DUF7580" evidence="1">
    <location>
        <begin position="316"/>
        <end position="553"/>
    </location>
</feature>
<dbReference type="Proteomes" id="UP000813444">
    <property type="component" value="Unassembled WGS sequence"/>
</dbReference>
<name>A0A8K0WU13_9HYPO</name>
<dbReference type="EMBL" id="JAGPNK010000003">
    <property type="protein sequence ID" value="KAH7324244.1"/>
    <property type="molecule type" value="Genomic_DNA"/>
</dbReference>
<keyword evidence="3" id="KW-1185">Reference proteome</keyword>
<sequence length="565" mass="63843">MKEVTPALVTLCLQTVKGTRTARKTLKQLRPQTSEIKRIRKIFGAHNTIFLDELQLLFQEALDSNEAEALVNDIGNPGWISPDINDTIRTSLGDKYDECRKMIGEMGKAINGFSQSLDTDATVRSRMKGKARATDEAVQAATDNTNCRKFLDDFYHSIQKLVSLRRKSAEIQYLDKTSKKRTSPMPSLYQEITLHSKSFYMVLQAFWTCLQDQHTSHDIRLMIDHWKDGRLRVVVCYRSGRRTGRRTQSGLLDFLVSSRVFHVSIPSIPKQAKDQIENEERPQKMRRVRFSEDCAARGAATGLIHTPTEPDQHPEKNLCSEGDMCSQLCAQIGCDTSGVYLDAPDRLRHYVSPICSSSCDHTKCLNAKELGEPVPLQSIFRFPVENTLSVTEQLRLALKLVKGVLQYQSTPWLQPRWTLQDLSYFDAANDLANALETLHISSDLVFSSLHRTPLMDSTEQSGEVQGKPVPNVIMHHLGVALLQIGSWTPLDPSDYGQIQHAVDLSESYLHLGSSYHRIAKQCLECNFGFGTDLSVPELQNAIYRDVVCELERLIQKVDSFVEDPK</sequence>
<reference evidence="2" key="1">
    <citation type="journal article" date="2021" name="Nat. Commun.">
        <title>Genetic determinants of endophytism in the Arabidopsis root mycobiome.</title>
        <authorList>
            <person name="Mesny F."/>
            <person name="Miyauchi S."/>
            <person name="Thiergart T."/>
            <person name="Pickel B."/>
            <person name="Atanasova L."/>
            <person name="Karlsson M."/>
            <person name="Huettel B."/>
            <person name="Barry K.W."/>
            <person name="Haridas S."/>
            <person name="Chen C."/>
            <person name="Bauer D."/>
            <person name="Andreopoulos W."/>
            <person name="Pangilinan J."/>
            <person name="LaButti K."/>
            <person name="Riley R."/>
            <person name="Lipzen A."/>
            <person name="Clum A."/>
            <person name="Drula E."/>
            <person name="Henrissat B."/>
            <person name="Kohler A."/>
            <person name="Grigoriev I.V."/>
            <person name="Martin F.M."/>
            <person name="Hacquard S."/>
        </authorList>
    </citation>
    <scope>NUCLEOTIDE SEQUENCE</scope>
    <source>
        <strain evidence="2">MPI-CAGE-CH-0235</strain>
    </source>
</reference>
<evidence type="ECO:0000313" key="2">
    <source>
        <dbReference type="EMBL" id="KAH7324244.1"/>
    </source>
</evidence>
<dbReference type="PANTHER" id="PTHR35186">
    <property type="entry name" value="ANK_REP_REGION DOMAIN-CONTAINING PROTEIN"/>
    <property type="match status" value="1"/>
</dbReference>
<evidence type="ECO:0000259" key="1">
    <source>
        <dbReference type="Pfam" id="PF24476"/>
    </source>
</evidence>
<comment type="caution">
    <text evidence="2">The sequence shown here is derived from an EMBL/GenBank/DDBJ whole genome shotgun (WGS) entry which is preliminary data.</text>
</comment>
<evidence type="ECO:0000313" key="3">
    <source>
        <dbReference type="Proteomes" id="UP000813444"/>
    </source>
</evidence>
<dbReference type="InterPro" id="IPR056002">
    <property type="entry name" value="DUF7580"/>
</dbReference>
<dbReference type="Pfam" id="PF24476">
    <property type="entry name" value="DUF7580"/>
    <property type="match status" value="1"/>
</dbReference>
<gene>
    <name evidence="2" type="ORF">B0I35DRAFT_509024</name>
</gene>
<protein>
    <recommendedName>
        <fullName evidence="1">DUF7580 domain-containing protein</fullName>
    </recommendedName>
</protein>
<accession>A0A8K0WU13</accession>
<organism evidence="2 3">
    <name type="scientific">Stachybotrys elegans</name>
    <dbReference type="NCBI Taxonomy" id="80388"/>
    <lineage>
        <taxon>Eukaryota</taxon>
        <taxon>Fungi</taxon>
        <taxon>Dikarya</taxon>
        <taxon>Ascomycota</taxon>
        <taxon>Pezizomycotina</taxon>
        <taxon>Sordariomycetes</taxon>
        <taxon>Hypocreomycetidae</taxon>
        <taxon>Hypocreales</taxon>
        <taxon>Stachybotryaceae</taxon>
        <taxon>Stachybotrys</taxon>
    </lineage>
</organism>
<dbReference type="OrthoDB" id="5331891at2759"/>